<evidence type="ECO:0000259" key="1">
    <source>
        <dbReference type="Pfam" id="PF00535"/>
    </source>
</evidence>
<gene>
    <name evidence="2" type="ORF">S03H2_37441</name>
</gene>
<reference evidence="2" key="1">
    <citation type="journal article" date="2014" name="Front. Microbiol.">
        <title>High frequency of phylogenetically diverse reductive dehalogenase-homologous genes in deep subseafloor sedimentary metagenomes.</title>
        <authorList>
            <person name="Kawai M."/>
            <person name="Futagami T."/>
            <person name="Toyoda A."/>
            <person name="Takaki Y."/>
            <person name="Nishi S."/>
            <person name="Hori S."/>
            <person name="Arai W."/>
            <person name="Tsubouchi T."/>
            <person name="Morono Y."/>
            <person name="Uchiyama I."/>
            <person name="Ito T."/>
            <person name="Fujiyama A."/>
            <person name="Inagaki F."/>
            <person name="Takami H."/>
        </authorList>
    </citation>
    <scope>NUCLEOTIDE SEQUENCE</scope>
    <source>
        <strain evidence="2">Expedition CK06-06</strain>
    </source>
</reference>
<sequence>MARNEEDNIGKTIDSLKNQTHDIHPIVVVDDGSVDATPTIAVEKGCQLVRLPYHEDSYVGRPELANVRNAGLERIKEHGIPDFVIQMGADHILSDNYV</sequence>
<feature type="domain" description="Glycosyltransferase 2-like" evidence="1">
    <location>
        <begin position="2"/>
        <end position="96"/>
    </location>
</feature>
<evidence type="ECO:0000313" key="2">
    <source>
        <dbReference type="EMBL" id="GAH48860.1"/>
    </source>
</evidence>
<dbReference type="EMBL" id="BARU01023048">
    <property type="protein sequence ID" value="GAH48860.1"/>
    <property type="molecule type" value="Genomic_DNA"/>
</dbReference>
<dbReference type="Gene3D" id="3.90.550.10">
    <property type="entry name" value="Spore Coat Polysaccharide Biosynthesis Protein SpsA, Chain A"/>
    <property type="match status" value="1"/>
</dbReference>
<protein>
    <recommendedName>
        <fullName evidence="1">Glycosyltransferase 2-like domain-containing protein</fullName>
    </recommendedName>
</protein>
<feature type="non-terminal residue" evidence="2">
    <location>
        <position position="98"/>
    </location>
</feature>
<dbReference type="InterPro" id="IPR029044">
    <property type="entry name" value="Nucleotide-diphossugar_trans"/>
</dbReference>
<dbReference type="PANTHER" id="PTHR43630:SF2">
    <property type="entry name" value="GLYCOSYLTRANSFERASE"/>
    <property type="match status" value="1"/>
</dbReference>
<proteinExistence type="predicted"/>
<comment type="caution">
    <text evidence="2">The sequence shown here is derived from an EMBL/GenBank/DDBJ whole genome shotgun (WGS) entry which is preliminary data.</text>
</comment>
<accession>X1GVG3</accession>
<dbReference type="AlphaFoldDB" id="X1GVG3"/>
<name>X1GVG3_9ZZZZ</name>
<dbReference type="InterPro" id="IPR001173">
    <property type="entry name" value="Glyco_trans_2-like"/>
</dbReference>
<dbReference type="CDD" id="cd00761">
    <property type="entry name" value="Glyco_tranf_GTA_type"/>
    <property type="match status" value="1"/>
</dbReference>
<organism evidence="2">
    <name type="scientific">marine sediment metagenome</name>
    <dbReference type="NCBI Taxonomy" id="412755"/>
    <lineage>
        <taxon>unclassified sequences</taxon>
        <taxon>metagenomes</taxon>
        <taxon>ecological metagenomes</taxon>
    </lineage>
</organism>
<dbReference type="SUPFAM" id="SSF53448">
    <property type="entry name" value="Nucleotide-diphospho-sugar transferases"/>
    <property type="match status" value="1"/>
</dbReference>
<dbReference type="PANTHER" id="PTHR43630">
    <property type="entry name" value="POLY-BETA-1,6-N-ACETYL-D-GLUCOSAMINE SYNTHASE"/>
    <property type="match status" value="1"/>
</dbReference>
<dbReference type="Pfam" id="PF00535">
    <property type="entry name" value="Glycos_transf_2"/>
    <property type="match status" value="1"/>
</dbReference>